<dbReference type="AlphaFoldDB" id="A0A238L5U2"/>
<gene>
    <name evidence="2" type="primary">bamB</name>
    <name evidence="2" type="ORF">MAA8898_04806</name>
</gene>
<protein>
    <submittedName>
        <fullName evidence="2">Outer membrane protein assembly factor BamB</fullName>
    </submittedName>
</protein>
<dbReference type="RefSeq" id="WP_094023525.1">
    <property type="nucleotide sequence ID" value="NZ_FXYF01000023.1"/>
</dbReference>
<evidence type="ECO:0000259" key="1">
    <source>
        <dbReference type="Pfam" id="PF13360"/>
    </source>
</evidence>
<dbReference type="InterPro" id="IPR018391">
    <property type="entry name" value="PQQ_b-propeller_rpt"/>
</dbReference>
<dbReference type="SMART" id="SM00564">
    <property type="entry name" value="PQQ"/>
    <property type="match status" value="5"/>
</dbReference>
<dbReference type="PANTHER" id="PTHR34512:SF30">
    <property type="entry name" value="OUTER MEMBRANE PROTEIN ASSEMBLY FACTOR BAMB"/>
    <property type="match status" value="1"/>
</dbReference>
<dbReference type="PROSITE" id="PS51257">
    <property type="entry name" value="PROKAR_LIPOPROTEIN"/>
    <property type="match status" value="1"/>
</dbReference>
<evidence type="ECO:0000313" key="2">
    <source>
        <dbReference type="EMBL" id="SMX50483.1"/>
    </source>
</evidence>
<reference evidence="2 3" key="1">
    <citation type="submission" date="2017-05" db="EMBL/GenBank/DDBJ databases">
        <authorList>
            <person name="Song R."/>
            <person name="Chenine A.L."/>
            <person name="Ruprecht R.M."/>
        </authorList>
    </citation>
    <scope>NUCLEOTIDE SEQUENCE [LARGE SCALE GENOMIC DNA]</scope>
    <source>
        <strain evidence="2 3">CECT 8898</strain>
    </source>
</reference>
<accession>A0A238L5U2</accession>
<dbReference type="Proteomes" id="UP000207598">
    <property type="component" value="Unassembled WGS sequence"/>
</dbReference>
<dbReference type="Pfam" id="PF13360">
    <property type="entry name" value="PQQ_2"/>
    <property type="match status" value="2"/>
</dbReference>
<name>A0A238L5U2_9RHOB</name>
<dbReference type="PANTHER" id="PTHR34512">
    <property type="entry name" value="CELL SURFACE PROTEIN"/>
    <property type="match status" value="1"/>
</dbReference>
<dbReference type="OrthoDB" id="5290752at2"/>
<feature type="domain" description="Pyrrolo-quinoline quinone repeat" evidence="1">
    <location>
        <begin position="124"/>
        <end position="361"/>
    </location>
</feature>
<proteinExistence type="predicted"/>
<evidence type="ECO:0000313" key="3">
    <source>
        <dbReference type="Proteomes" id="UP000207598"/>
    </source>
</evidence>
<organism evidence="2 3">
    <name type="scientific">Maliponia aquimaris</name>
    <dbReference type="NCBI Taxonomy" id="1673631"/>
    <lineage>
        <taxon>Bacteria</taxon>
        <taxon>Pseudomonadati</taxon>
        <taxon>Pseudomonadota</taxon>
        <taxon>Alphaproteobacteria</taxon>
        <taxon>Rhodobacterales</taxon>
        <taxon>Paracoccaceae</taxon>
        <taxon>Maliponia</taxon>
    </lineage>
</organism>
<dbReference type="EMBL" id="FXYF01000023">
    <property type="protein sequence ID" value="SMX50483.1"/>
    <property type="molecule type" value="Genomic_DNA"/>
</dbReference>
<dbReference type="InterPro" id="IPR011047">
    <property type="entry name" value="Quinoprotein_ADH-like_sf"/>
</dbReference>
<sequence>MLRKTSLLISLAALLAAGCSERETILPGERMNVRDALTGDYADGTAPEEVEVPQARAFSAPAMTTNTDWAQSPVSPHVRVTHPALGQNLTQAFAVSIGAGDGRKTRLNVDPIVAGGRIFTMDSDHRVQATALSGQALWTAALVPQRDKAPEGQGGGLAYGEGTLFVSSGFGKLTALDPATGGKLWEQDLDNTATGAPSYRDGLVYVVSGDRTAWAVEAKDGRVRWQIDGTEDFNNIVGAPAPAINDKYVVFAFGSGAVKGAFRQGGLQVWNADLLGRRSGLTIAGIDDITGDPLIEGDTIYAGNHSGRTVALSIYNGERLWTAKYGALGPMWPAGGSVFFVSDLNELVRLDSATGEVIWTQDLPGYEPKRNPNRRRNKAFANHGPILAGGRLIVASSDGKIRGFNPVDGALVQEIAIPGGATTRPVVANGTLYVVSRKGVLHAYR</sequence>
<feature type="domain" description="Pyrrolo-quinoline quinone repeat" evidence="1">
    <location>
        <begin position="382"/>
        <end position="444"/>
    </location>
</feature>
<keyword evidence="3" id="KW-1185">Reference proteome</keyword>
<dbReference type="Gene3D" id="2.130.10.10">
    <property type="entry name" value="YVTN repeat-like/Quinoprotein amine dehydrogenase"/>
    <property type="match status" value="1"/>
</dbReference>
<dbReference type="InterPro" id="IPR002372">
    <property type="entry name" value="PQQ_rpt_dom"/>
</dbReference>
<dbReference type="InterPro" id="IPR015943">
    <property type="entry name" value="WD40/YVTN_repeat-like_dom_sf"/>
</dbReference>
<dbReference type="SUPFAM" id="SSF50998">
    <property type="entry name" value="Quinoprotein alcohol dehydrogenase-like"/>
    <property type="match status" value="1"/>
</dbReference>